<dbReference type="HAMAP" id="MF_01813">
    <property type="entry name" value="MenG_UbiE_methyltr"/>
    <property type="match status" value="1"/>
</dbReference>
<evidence type="ECO:0000256" key="7">
    <source>
        <dbReference type="SAM" id="MobiDB-lite"/>
    </source>
</evidence>
<dbReference type="GO" id="GO:0032259">
    <property type="term" value="P:methylation"/>
    <property type="evidence" value="ECO:0007669"/>
    <property type="project" value="UniProtKB-KW"/>
</dbReference>
<dbReference type="GO" id="GO:0043770">
    <property type="term" value="F:demethylmenaquinone methyltransferase activity"/>
    <property type="evidence" value="ECO:0007669"/>
    <property type="project" value="UniProtKB-UniRule"/>
</dbReference>
<feature type="binding site" evidence="6">
    <location>
        <position position="136"/>
    </location>
    <ligand>
        <name>S-adenosyl-L-methionine</name>
        <dbReference type="ChEBI" id="CHEBI:59789"/>
    </ligand>
</feature>
<reference evidence="8 9" key="1">
    <citation type="submission" date="2012-09" db="EMBL/GenBank/DDBJ databases">
        <title>Draft Genome Sequences of 6 Strains from Genus Thauera.</title>
        <authorList>
            <person name="Liu B."/>
            <person name="Shapleigh J.P."/>
            <person name="Frostegard A.H."/>
        </authorList>
    </citation>
    <scope>NUCLEOTIDE SEQUENCE [LARGE SCALE GENOMIC DNA]</scope>
    <source>
        <strain evidence="8 9">B4P</strain>
    </source>
</reference>
<sequence>MSTHHDGDKPLDTTFGRQSVSTDERRQRIRDVFNHIASRYDLMNDLMSFGIHRLWKRRFVAGLPDQGLFVDLAGGTGDVAALLARKPARRVVVVDPSIPMMREGGTRADAAAVRWIAGEAERLPFADGSVQALTVSFGLRNTTRLDAALAEAARVLAPGGTFACLEFSRPMKWLRVFYDPYSFHVIPRLGAWVAANPAAYQYLIESIRNFPDQQRFAAMIEAAGFSAVRWKNLSFGIAAIHLGTKPAAA</sequence>
<dbReference type="AlphaFoldDB" id="N6ZRC6"/>
<dbReference type="PROSITE" id="PS01183">
    <property type="entry name" value="UBIE_1"/>
    <property type="match status" value="1"/>
</dbReference>
<feature type="compositionally biased region" description="Basic and acidic residues" evidence="7">
    <location>
        <begin position="1"/>
        <end position="11"/>
    </location>
</feature>
<dbReference type="EMBL" id="AMXF01000077">
    <property type="protein sequence ID" value="ENO96868.1"/>
    <property type="molecule type" value="Genomic_DNA"/>
</dbReference>
<dbReference type="InterPro" id="IPR029063">
    <property type="entry name" value="SAM-dependent_MTases_sf"/>
</dbReference>
<comment type="pathway">
    <text evidence="6">Cofactor biosynthesis; ubiquinone biosynthesis.</text>
</comment>
<dbReference type="Proteomes" id="UP000013047">
    <property type="component" value="Unassembled WGS sequence"/>
</dbReference>
<comment type="catalytic activity">
    <reaction evidence="6">
        <text>a 2-methoxy-6-(all-trans-polyprenyl)benzene-1,4-diol + S-adenosyl-L-methionine = a 5-methoxy-2-methyl-3-(all-trans-polyprenyl)benzene-1,4-diol + S-adenosyl-L-homocysteine + H(+)</text>
        <dbReference type="Rhea" id="RHEA:28286"/>
        <dbReference type="Rhea" id="RHEA-COMP:10858"/>
        <dbReference type="Rhea" id="RHEA-COMP:10859"/>
        <dbReference type="ChEBI" id="CHEBI:15378"/>
        <dbReference type="ChEBI" id="CHEBI:57856"/>
        <dbReference type="ChEBI" id="CHEBI:59789"/>
        <dbReference type="ChEBI" id="CHEBI:84166"/>
        <dbReference type="ChEBI" id="CHEBI:84167"/>
        <dbReference type="EC" id="2.1.1.201"/>
    </reaction>
</comment>
<dbReference type="CDD" id="cd02440">
    <property type="entry name" value="AdoMet_MTases"/>
    <property type="match status" value="1"/>
</dbReference>
<comment type="caution">
    <text evidence="6">Lacks conserved residue(s) required for the propagation of feature annotation.</text>
</comment>
<evidence type="ECO:0000256" key="5">
    <source>
        <dbReference type="ARBA" id="ARBA00022691"/>
    </source>
</evidence>
<accession>N6ZRC6</accession>
<comment type="catalytic activity">
    <reaction evidence="6">
        <text>a 2-demethylmenaquinol + S-adenosyl-L-methionine = a menaquinol + S-adenosyl-L-homocysteine + H(+)</text>
        <dbReference type="Rhea" id="RHEA:42640"/>
        <dbReference type="Rhea" id="RHEA-COMP:9539"/>
        <dbReference type="Rhea" id="RHEA-COMP:9563"/>
        <dbReference type="ChEBI" id="CHEBI:15378"/>
        <dbReference type="ChEBI" id="CHEBI:18151"/>
        <dbReference type="ChEBI" id="CHEBI:55437"/>
        <dbReference type="ChEBI" id="CHEBI:57856"/>
        <dbReference type="ChEBI" id="CHEBI:59789"/>
        <dbReference type="EC" id="2.1.1.163"/>
    </reaction>
</comment>
<evidence type="ECO:0000256" key="3">
    <source>
        <dbReference type="ARBA" id="ARBA00022679"/>
    </source>
</evidence>
<keyword evidence="3 6" id="KW-0808">Transferase</keyword>
<feature type="binding site" evidence="6">
    <location>
        <position position="76"/>
    </location>
    <ligand>
        <name>S-adenosyl-L-methionine</name>
        <dbReference type="ChEBI" id="CHEBI:59789"/>
    </ligand>
</feature>
<dbReference type="NCBIfam" id="TIGR01934">
    <property type="entry name" value="MenG_MenH_UbiE"/>
    <property type="match status" value="1"/>
</dbReference>
<dbReference type="SUPFAM" id="SSF53335">
    <property type="entry name" value="S-adenosyl-L-methionine-dependent methyltransferases"/>
    <property type="match status" value="1"/>
</dbReference>
<keyword evidence="8" id="KW-0830">Ubiquinone</keyword>
<dbReference type="EC" id="2.1.1.201" evidence="6"/>
<comment type="function">
    <text evidence="6">Methyltransferase required for the conversion of demethylmenaquinol (DMKH2) to menaquinol (MKH2) and the conversion of 2-polyprenyl-6-methoxy-1,4-benzoquinol (DDMQH2) to 2-polyprenyl-3-methyl-6-methoxy-1,4-benzoquinol (DMQH2).</text>
</comment>
<dbReference type="InterPro" id="IPR004033">
    <property type="entry name" value="UbiE/COQ5_MeTrFase"/>
</dbReference>
<dbReference type="GO" id="GO:0009234">
    <property type="term" value="P:menaquinone biosynthetic process"/>
    <property type="evidence" value="ECO:0007669"/>
    <property type="project" value="UniProtKB-UniRule"/>
</dbReference>
<organism evidence="8 9">
    <name type="scientific">Thauera phenylacetica B4P</name>
    <dbReference type="NCBI Taxonomy" id="1234382"/>
    <lineage>
        <taxon>Bacteria</taxon>
        <taxon>Pseudomonadati</taxon>
        <taxon>Pseudomonadota</taxon>
        <taxon>Betaproteobacteria</taxon>
        <taxon>Rhodocyclales</taxon>
        <taxon>Zoogloeaceae</taxon>
        <taxon>Thauera</taxon>
    </lineage>
</organism>
<keyword evidence="2 6" id="KW-0489">Methyltransferase</keyword>
<comment type="pathway">
    <text evidence="6">Quinol/quinone metabolism; menaquinone biosynthesis; menaquinol from 1,4-dihydroxy-2-naphthoate: step 2/2.</text>
</comment>
<dbReference type="PANTHER" id="PTHR43591:SF24">
    <property type="entry name" value="2-METHOXY-6-POLYPRENYL-1,4-BENZOQUINOL METHYLASE, MITOCHONDRIAL"/>
    <property type="match status" value="1"/>
</dbReference>
<dbReference type="Gene3D" id="3.40.50.150">
    <property type="entry name" value="Vaccinia Virus protein VP39"/>
    <property type="match status" value="1"/>
</dbReference>
<keyword evidence="1 6" id="KW-0474">Menaquinone biosynthesis</keyword>
<evidence type="ECO:0000256" key="2">
    <source>
        <dbReference type="ARBA" id="ARBA00022603"/>
    </source>
</evidence>
<dbReference type="GO" id="GO:0008425">
    <property type="term" value="F:2-methoxy-6-polyprenyl-1,4-benzoquinol methyltransferase activity"/>
    <property type="evidence" value="ECO:0007669"/>
    <property type="project" value="UniProtKB-UniRule"/>
</dbReference>
<dbReference type="InterPro" id="IPR023576">
    <property type="entry name" value="UbiE/COQ5_MeTrFase_CS"/>
</dbReference>
<keyword evidence="5 6" id="KW-0949">S-adenosyl-L-methionine</keyword>
<dbReference type="EC" id="2.1.1.163" evidence="6"/>
<keyword evidence="9" id="KW-1185">Reference proteome</keyword>
<dbReference type="OrthoDB" id="9808140at2"/>
<evidence type="ECO:0000313" key="8">
    <source>
        <dbReference type="EMBL" id="ENO96868.1"/>
    </source>
</evidence>
<feature type="binding site" evidence="6">
    <location>
        <position position="95"/>
    </location>
    <ligand>
        <name>S-adenosyl-L-methionine</name>
        <dbReference type="ChEBI" id="CHEBI:59789"/>
    </ligand>
</feature>
<comment type="caution">
    <text evidence="8">The sequence shown here is derived from an EMBL/GenBank/DDBJ whole genome shotgun (WGS) entry which is preliminary data.</text>
</comment>
<proteinExistence type="inferred from homology"/>
<dbReference type="UniPathway" id="UPA00079">
    <property type="reaction ID" value="UER00169"/>
</dbReference>
<evidence type="ECO:0000256" key="1">
    <source>
        <dbReference type="ARBA" id="ARBA00022428"/>
    </source>
</evidence>
<dbReference type="PANTHER" id="PTHR43591">
    <property type="entry name" value="METHYLTRANSFERASE"/>
    <property type="match status" value="1"/>
</dbReference>
<feature type="region of interest" description="Disordered" evidence="7">
    <location>
        <begin position="1"/>
        <end position="23"/>
    </location>
</feature>
<dbReference type="GO" id="GO:0009060">
    <property type="term" value="P:aerobic respiration"/>
    <property type="evidence" value="ECO:0007669"/>
    <property type="project" value="UniProtKB-UniRule"/>
</dbReference>
<keyword evidence="4 6" id="KW-0831">Ubiquinone biosynthesis</keyword>
<gene>
    <name evidence="6" type="primary">ubiE</name>
    <name evidence="8" type="ORF">C667_11754</name>
</gene>
<evidence type="ECO:0000256" key="4">
    <source>
        <dbReference type="ARBA" id="ARBA00022688"/>
    </source>
</evidence>
<evidence type="ECO:0000256" key="6">
    <source>
        <dbReference type="HAMAP-Rule" id="MF_01813"/>
    </source>
</evidence>
<dbReference type="RefSeq" id="WP_004363656.1">
    <property type="nucleotide sequence ID" value="NZ_AMXF01000077.1"/>
</dbReference>
<comment type="similarity">
    <text evidence="6">Belongs to the class I-like SAM-binding methyltransferase superfamily. MenG/UbiE family.</text>
</comment>
<name>N6ZRC6_9RHOO</name>
<dbReference type="PROSITE" id="PS51608">
    <property type="entry name" value="SAM_MT_UBIE"/>
    <property type="match status" value="1"/>
</dbReference>
<dbReference type="Pfam" id="PF01209">
    <property type="entry name" value="Ubie_methyltran"/>
    <property type="match status" value="1"/>
</dbReference>
<protein>
    <recommendedName>
        <fullName evidence="6">Ubiquinone/menaquinone biosynthesis C-methyltransferase UbiE</fullName>
        <ecNumber evidence="6">2.1.1.163</ecNumber>
        <ecNumber evidence="6">2.1.1.201</ecNumber>
    </recommendedName>
    <alternativeName>
        <fullName evidence="6">2-methoxy-6-polyprenyl-1,4-benzoquinol methylase</fullName>
    </alternativeName>
    <alternativeName>
        <fullName evidence="6">Demethylmenaquinone methyltransferase</fullName>
    </alternativeName>
</protein>
<evidence type="ECO:0000313" key="9">
    <source>
        <dbReference type="Proteomes" id="UP000013047"/>
    </source>
</evidence>
<dbReference type="UniPathway" id="UPA00232"/>